<comment type="caution">
    <text evidence="2">The sequence shown here is derived from an EMBL/GenBank/DDBJ whole genome shotgun (WGS) entry which is preliminary data.</text>
</comment>
<feature type="compositionally biased region" description="Basic and acidic residues" evidence="1">
    <location>
        <begin position="37"/>
        <end position="46"/>
    </location>
</feature>
<evidence type="ECO:0000313" key="2">
    <source>
        <dbReference type="EMBL" id="MYR35719.1"/>
    </source>
</evidence>
<reference evidence="2 3" key="1">
    <citation type="journal article" date="2019" name="Nat. Commun.">
        <title>The antimicrobial potential of Streptomyces from insect microbiomes.</title>
        <authorList>
            <person name="Chevrette M.G."/>
            <person name="Carlson C.M."/>
            <person name="Ortega H.E."/>
            <person name="Thomas C."/>
            <person name="Ananiev G.E."/>
            <person name="Barns K.J."/>
            <person name="Book A.J."/>
            <person name="Cagnazzo J."/>
            <person name="Carlos C."/>
            <person name="Flanigan W."/>
            <person name="Grubbs K.J."/>
            <person name="Horn H.A."/>
            <person name="Hoffmann F.M."/>
            <person name="Klassen J.L."/>
            <person name="Knack J.J."/>
            <person name="Lewin G.R."/>
            <person name="McDonald B.R."/>
            <person name="Muller L."/>
            <person name="Melo W.G.P."/>
            <person name="Pinto-Tomas A.A."/>
            <person name="Schmitz A."/>
            <person name="Wendt-Pienkowski E."/>
            <person name="Wildman S."/>
            <person name="Zhao M."/>
            <person name="Zhang F."/>
            <person name="Bugni T.S."/>
            <person name="Andes D.R."/>
            <person name="Pupo M.T."/>
            <person name="Currie C.R."/>
        </authorList>
    </citation>
    <scope>NUCLEOTIDE SEQUENCE [LARGE SCALE GENOMIC DNA]</scope>
    <source>
        <strain evidence="2 3">SID5840</strain>
    </source>
</reference>
<sequence>MATTLEPRRKPHHPTPHPREAEPRPLIPAPRPPTSADRAREAARREPVVLADALGEVLDTLLERSPEPDRP</sequence>
<evidence type="ECO:0000256" key="1">
    <source>
        <dbReference type="SAM" id="MobiDB-lite"/>
    </source>
</evidence>
<dbReference type="AlphaFoldDB" id="A0A7K2J0F2"/>
<dbReference type="RefSeq" id="WP_014909645.1">
    <property type="nucleotide sequence ID" value="NZ_BAZE01000016.1"/>
</dbReference>
<gene>
    <name evidence="2" type="ORF">GTW20_26520</name>
</gene>
<organism evidence="2 3">
    <name type="scientific">Nocardiopsis alba</name>
    <dbReference type="NCBI Taxonomy" id="53437"/>
    <lineage>
        <taxon>Bacteria</taxon>
        <taxon>Bacillati</taxon>
        <taxon>Actinomycetota</taxon>
        <taxon>Actinomycetes</taxon>
        <taxon>Streptosporangiales</taxon>
        <taxon>Nocardiopsidaceae</taxon>
        <taxon>Nocardiopsis</taxon>
    </lineage>
</organism>
<name>A0A7K2J0F2_9ACTN</name>
<accession>A0A7K2J0F2</accession>
<dbReference type="Proteomes" id="UP000467124">
    <property type="component" value="Unassembled WGS sequence"/>
</dbReference>
<feature type="region of interest" description="Disordered" evidence="1">
    <location>
        <begin position="1"/>
        <end position="46"/>
    </location>
</feature>
<dbReference type="EMBL" id="WWHY01000001">
    <property type="protein sequence ID" value="MYR35719.1"/>
    <property type="molecule type" value="Genomic_DNA"/>
</dbReference>
<evidence type="ECO:0000313" key="3">
    <source>
        <dbReference type="Proteomes" id="UP000467124"/>
    </source>
</evidence>
<dbReference type="GeneID" id="91394051"/>
<proteinExistence type="predicted"/>
<protein>
    <submittedName>
        <fullName evidence="2">Uncharacterized protein</fullName>
    </submittedName>
</protein>